<keyword evidence="4" id="KW-0479">Metal-binding</keyword>
<dbReference type="GO" id="GO:0016020">
    <property type="term" value="C:membrane"/>
    <property type="evidence" value="ECO:0007669"/>
    <property type="project" value="UniProtKB-SubCell"/>
</dbReference>
<dbReference type="InterPro" id="IPR001841">
    <property type="entry name" value="Znf_RING"/>
</dbReference>
<keyword evidence="2" id="KW-0808">Transferase</keyword>
<dbReference type="OMA" id="TCRQRED"/>
<evidence type="ECO:0000256" key="9">
    <source>
        <dbReference type="PROSITE-ProRule" id="PRU00175"/>
    </source>
</evidence>
<feature type="domain" description="RING-type" evidence="11">
    <location>
        <begin position="162"/>
        <end position="204"/>
    </location>
</feature>
<evidence type="ECO:0000256" key="10">
    <source>
        <dbReference type="SAM" id="Phobius"/>
    </source>
</evidence>
<protein>
    <recommendedName>
        <fullName evidence="11">RING-type domain-containing protein</fullName>
    </recommendedName>
</protein>
<comment type="similarity">
    <text evidence="8">Belongs to the RING-type zinc finger family. ATL subfamily.</text>
</comment>
<dbReference type="PANTHER" id="PTHR46905:SF22">
    <property type="entry name" value="RING-TYPE E3 UBIQUITIN TRANSFERASE"/>
    <property type="match status" value="1"/>
</dbReference>
<dbReference type="Pfam" id="PF13639">
    <property type="entry name" value="zf-RING_2"/>
    <property type="match status" value="1"/>
</dbReference>
<keyword evidence="9" id="KW-0863">Zinc-finger</keyword>
<dbReference type="GO" id="GO:0008270">
    <property type="term" value="F:zinc ion binding"/>
    <property type="evidence" value="ECO:0007669"/>
    <property type="project" value="UniProtKB-KW"/>
</dbReference>
<evidence type="ECO:0000256" key="1">
    <source>
        <dbReference type="ARBA" id="ARBA00004167"/>
    </source>
</evidence>
<dbReference type="STRING" id="4565.A0A3B6SRF2"/>
<dbReference type="InterPro" id="IPR044602">
    <property type="entry name" value="ATL10/ATL72-79-like"/>
</dbReference>
<dbReference type="Gene3D" id="3.30.40.10">
    <property type="entry name" value="Zinc/RING finger domain, C3HC4 (zinc finger)"/>
    <property type="match status" value="1"/>
</dbReference>
<dbReference type="Gramene" id="TraesCS7B03G1023600.1">
    <property type="protein sequence ID" value="TraesCS7B03G1023600.1.CDS"/>
    <property type="gene ID" value="TraesCS7B03G1023600"/>
</dbReference>
<dbReference type="OrthoDB" id="8062037at2759"/>
<reference evidence="12" key="2">
    <citation type="submission" date="2018-10" db="UniProtKB">
        <authorList>
            <consortium name="EnsemblPlants"/>
        </authorList>
    </citation>
    <scope>IDENTIFICATION</scope>
</reference>
<dbReference type="CDD" id="cd16461">
    <property type="entry name" value="RING-H2_EL5-like"/>
    <property type="match status" value="1"/>
</dbReference>
<keyword evidence="5" id="KW-0862">Zinc</keyword>
<reference evidence="12" key="1">
    <citation type="submission" date="2018-08" db="EMBL/GenBank/DDBJ databases">
        <authorList>
            <person name="Rossello M."/>
        </authorList>
    </citation>
    <scope>NUCLEOTIDE SEQUENCE [LARGE SCALE GENOMIC DNA]</scope>
    <source>
        <strain evidence="12">cv. Chinese Spring</strain>
    </source>
</reference>
<evidence type="ECO:0000256" key="3">
    <source>
        <dbReference type="ARBA" id="ARBA00022692"/>
    </source>
</evidence>
<keyword evidence="6 10" id="KW-1133">Transmembrane helix</keyword>
<dbReference type="AlphaFoldDB" id="A0A3B6SRF2"/>
<dbReference type="PROSITE" id="PS50089">
    <property type="entry name" value="ZF_RING_2"/>
    <property type="match status" value="1"/>
</dbReference>
<keyword evidence="13" id="KW-1185">Reference proteome</keyword>
<evidence type="ECO:0000256" key="4">
    <source>
        <dbReference type="ARBA" id="ARBA00022723"/>
    </source>
</evidence>
<comment type="subcellular location">
    <subcellularLocation>
        <location evidence="1">Membrane</location>
        <topology evidence="1">Single-pass membrane protein</topology>
    </subcellularLocation>
</comment>
<evidence type="ECO:0000256" key="7">
    <source>
        <dbReference type="ARBA" id="ARBA00023136"/>
    </source>
</evidence>
<evidence type="ECO:0000313" key="13">
    <source>
        <dbReference type="Proteomes" id="UP000019116"/>
    </source>
</evidence>
<dbReference type="GO" id="GO:0016567">
    <property type="term" value="P:protein ubiquitination"/>
    <property type="evidence" value="ECO:0007669"/>
    <property type="project" value="InterPro"/>
</dbReference>
<evidence type="ECO:0000256" key="5">
    <source>
        <dbReference type="ARBA" id="ARBA00022833"/>
    </source>
</evidence>
<evidence type="ECO:0000313" key="12">
    <source>
        <dbReference type="EnsemblPlants" id="TraesCS7B02G380600.1"/>
    </source>
</evidence>
<dbReference type="PANTHER" id="PTHR46905">
    <property type="entry name" value="RING-H2 FINGER PROTEIN ATL78"/>
    <property type="match status" value="1"/>
</dbReference>
<dbReference type="SMR" id="A0A3B6SRF2"/>
<dbReference type="SMART" id="SM00184">
    <property type="entry name" value="RING"/>
    <property type="match status" value="1"/>
</dbReference>
<proteinExistence type="inferred from homology"/>
<feature type="transmembrane region" description="Helical" evidence="10">
    <location>
        <begin position="30"/>
        <end position="52"/>
    </location>
</feature>
<dbReference type="Gramene" id="TraesCS7B02G380600.1">
    <property type="protein sequence ID" value="TraesCS7B02G380600.1"/>
    <property type="gene ID" value="TraesCS7B02G380600"/>
</dbReference>
<keyword evidence="3 10" id="KW-0812">Transmembrane</keyword>
<evidence type="ECO:0000256" key="2">
    <source>
        <dbReference type="ARBA" id="ARBA00022679"/>
    </source>
</evidence>
<dbReference type="EnsemblPlants" id="TraesCS7B02G380600.1">
    <property type="protein sequence ID" value="TraesCS7B02G380600.1"/>
    <property type="gene ID" value="TraesCS7B02G380600"/>
</dbReference>
<dbReference type="Proteomes" id="UP000019116">
    <property type="component" value="Chromosome 7B"/>
</dbReference>
<feature type="transmembrane region" description="Helical" evidence="10">
    <location>
        <begin position="87"/>
        <end position="108"/>
    </location>
</feature>
<evidence type="ECO:0000256" key="6">
    <source>
        <dbReference type="ARBA" id="ARBA00022989"/>
    </source>
</evidence>
<dbReference type="SUPFAM" id="SSF57850">
    <property type="entry name" value="RING/U-box"/>
    <property type="match status" value="1"/>
</dbReference>
<sequence length="228" mass="24245">MVLLVLYSGGFRRAYLDMVRSTPQSCCLHLCHLLLSSAFLLAGLTCPASILGNPRFRASTNMSNCMDVSATPSPEPPPPTAALDYDMVVILAAMLCALVCVLGLNSVLQQCVARCARRAVADPVGWVAHRRANAGLKREALVALPVATYAGEKQHASAGAGCAICLSDFADGETIRVLPVCGHRFHVPCVDRWLASRCSCPTCRRRLSADCAGAGEGHRQVLQVLNAV</sequence>
<organism evidence="12">
    <name type="scientific">Triticum aestivum</name>
    <name type="common">Wheat</name>
    <dbReference type="NCBI Taxonomy" id="4565"/>
    <lineage>
        <taxon>Eukaryota</taxon>
        <taxon>Viridiplantae</taxon>
        <taxon>Streptophyta</taxon>
        <taxon>Embryophyta</taxon>
        <taxon>Tracheophyta</taxon>
        <taxon>Spermatophyta</taxon>
        <taxon>Magnoliopsida</taxon>
        <taxon>Liliopsida</taxon>
        <taxon>Poales</taxon>
        <taxon>Poaceae</taxon>
        <taxon>BOP clade</taxon>
        <taxon>Pooideae</taxon>
        <taxon>Triticodae</taxon>
        <taxon>Triticeae</taxon>
        <taxon>Triticinae</taxon>
        <taxon>Triticum</taxon>
    </lineage>
</organism>
<accession>A0A3B6SRF2</accession>
<keyword evidence="7 10" id="KW-0472">Membrane</keyword>
<evidence type="ECO:0000259" key="11">
    <source>
        <dbReference type="PROSITE" id="PS50089"/>
    </source>
</evidence>
<dbReference type="Gramene" id="TraesRN7B0101030300.1">
    <property type="protein sequence ID" value="TraesRN7B0101030300.1"/>
    <property type="gene ID" value="TraesRN7B0101030300"/>
</dbReference>
<dbReference type="GO" id="GO:0061630">
    <property type="term" value="F:ubiquitin protein ligase activity"/>
    <property type="evidence" value="ECO:0000318"/>
    <property type="project" value="GO_Central"/>
</dbReference>
<evidence type="ECO:0000256" key="8">
    <source>
        <dbReference type="ARBA" id="ARBA00024209"/>
    </source>
</evidence>
<dbReference type="InterPro" id="IPR013083">
    <property type="entry name" value="Znf_RING/FYVE/PHD"/>
</dbReference>
<name>A0A3B6SRF2_WHEAT</name>